<evidence type="ECO:0000313" key="1">
    <source>
        <dbReference type="EMBL" id="QHT97135.1"/>
    </source>
</evidence>
<dbReference type="EMBL" id="MN740272">
    <property type="protein sequence ID" value="QHT97135.1"/>
    <property type="molecule type" value="Genomic_DNA"/>
</dbReference>
<dbReference type="AlphaFoldDB" id="A0A6C0IXH2"/>
<sequence length="643" mass="76193">MSSDFGWEAREILTVTQVNEMFFNISSNPNVELITVDESIDPKEFLRSNEIIAPHDIKDRLFMYTFTKYVKPNYMDKKIVFWKVLVIIPLTKGKKHTILQSKKFYIQIKGEPKNPIEWEKDVVRTIEKDVKDFQNGLRTKTLPSDIDNKVLTNIKDFVCARHKIAGRDSYKNAKDQFKDINDKIKAEIGNIEKVQMIMTQNAFIENFANKIRILINNYKEFIKEKITYEQLIKAYLFVKFYEEQYNIDTKDRKDTLIDFYVSYYKLIENLKNQRQQLKEKKIFPVFLEDLESISIRETLFPLYYNYIHDYNELINKPIKTMEQCKQELIIWMNQNKVGIEQDFDANNYTLTDYHEVIPVSREAKIKENLYIFVRHGLSKQDLLKKNMNDFIDDFIKYYKSGENKKLVIAYMNLMMIFPFEKVEDDQKEYTNPLFNVLDIQFLPSLKKKTEVCGGEKKRKLSAVLSSGSTAESTSEIDSPLHQLLEQSQEIRKITLDIVYKDKTDLLYTNYNVMLKGLKNAINNHDVVNTENKIRELRETMTIDNEDKEIQSVYNNNAGQIFEFNKRYIHSITKKRNSIEDFDVYIAYIKSWLNNSQEKKTAGLDELYDMIEHDNKMEEDSFEQDEKVPTKNIFNTVKEVLGLE</sequence>
<organism evidence="1">
    <name type="scientific">viral metagenome</name>
    <dbReference type="NCBI Taxonomy" id="1070528"/>
    <lineage>
        <taxon>unclassified sequences</taxon>
        <taxon>metagenomes</taxon>
        <taxon>organismal metagenomes</taxon>
    </lineage>
</organism>
<proteinExistence type="predicted"/>
<name>A0A6C0IXH2_9ZZZZ</name>
<accession>A0A6C0IXH2</accession>
<reference evidence="1" key="1">
    <citation type="journal article" date="2020" name="Nature">
        <title>Giant virus diversity and host interactions through global metagenomics.</title>
        <authorList>
            <person name="Schulz F."/>
            <person name="Roux S."/>
            <person name="Paez-Espino D."/>
            <person name="Jungbluth S."/>
            <person name="Walsh D.A."/>
            <person name="Denef V.J."/>
            <person name="McMahon K.D."/>
            <person name="Konstantinidis K.T."/>
            <person name="Eloe-Fadrosh E.A."/>
            <person name="Kyrpides N.C."/>
            <person name="Woyke T."/>
        </authorList>
    </citation>
    <scope>NUCLEOTIDE SEQUENCE</scope>
    <source>
        <strain evidence="1">GVMAG-M-3300024510-1</strain>
    </source>
</reference>
<protein>
    <submittedName>
        <fullName evidence="1">Uncharacterized protein</fullName>
    </submittedName>
</protein>